<feature type="transmembrane region" description="Helical" evidence="1">
    <location>
        <begin position="26"/>
        <end position="43"/>
    </location>
</feature>
<name>A0A0A9E731_ARUDO</name>
<keyword evidence="2" id="KW-0732">Signal</keyword>
<evidence type="ECO:0000256" key="2">
    <source>
        <dbReference type="SAM" id="SignalP"/>
    </source>
</evidence>
<evidence type="ECO:0000313" key="3">
    <source>
        <dbReference type="EMBL" id="JAD91787.1"/>
    </source>
</evidence>
<keyword evidence="1" id="KW-0472">Membrane</keyword>
<evidence type="ECO:0000256" key="1">
    <source>
        <dbReference type="SAM" id="Phobius"/>
    </source>
</evidence>
<accession>A0A0A9E731</accession>
<reference evidence="3" key="2">
    <citation type="journal article" date="2015" name="Data Brief">
        <title>Shoot transcriptome of the giant reed, Arundo donax.</title>
        <authorList>
            <person name="Barrero R.A."/>
            <person name="Guerrero F.D."/>
            <person name="Moolhuijzen P."/>
            <person name="Goolsby J.A."/>
            <person name="Tidwell J."/>
            <person name="Bellgard S.E."/>
            <person name="Bellgard M.I."/>
        </authorList>
    </citation>
    <scope>NUCLEOTIDE SEQUENCE</scope>
    <source>
        <tissue evidence="3">Shoot tissue taken approximately 20 cm above the soil surface</tissue>
    </source>
</reference>
<organism evidence="3">
    <name type="scientific">Arundo donax</name>
    <name type="common">Giant reed</name>
    <name type="synonym">Donax arundinaceus</name>
    <dbReference type="NCBI Taxonomy" id="35708"/>
    <lineage>
        <taxon>Eukaryota</taxon>
        <taxon>Viridiplantae</taxon>
        <taxon>Streptophyta</taxon>
        <taxon>Embryophyta</taxon>
        <taxon>Tracheophyta</taxon>
        <taxon>Spermatophyta</taxon>
        <taxon>Magnoliopsida</taxon>
        <taxon>Liliopsida</taxon>
        <taxon>Poales</taxon>
        <taxon>Poaceae</taxon>
        <taxon>PACMAD clade</taxon>
        <taxon>Arundinoideae</taxon>
        <taxon>Arundineae</taxon>
        <taxon>Arundo</taxon>
    </lineage>
</organism>
<feature type="chain" id="PRO_5002061775" evidence="2">
    <location>
        <begin position="19"/>
        <end position="62"/>
    </location>
</feature>
<sequence>MPMLLLLLIFPWPSGTRMIHMKWAEITALFLVGILNLSVHLLMESPYSMGRMFEGYSMGAMV</sequence>
<keyword evidence="1" id="KW-0812">Transmembrane</keyword>
<proteinExistence type="predicted"/>
<protein>
    <submittedName>
        <fullName evidence="3">Uncharacterized protein</fullName>
    </submittedName>
</protein>
<dbReference type="AlphaFoldDB" id="A0A0A9E731"/>
<feature type="signal peptide" evidence="2">
    <location>
        <begin position="1"/>
        <end position="18"/>
    </location>
</feature>
<dbReference type="EMBL" id="GBRH01206108">
    <property type="protein sequence ID" value="JAD91787.1"/>
    <property type="molecule type" value="Transcribed_RNA"/>
</dbReference>
<keyword evidence="1" id="KW-1133">Transmembrane helix</keyword>
<reference evidence="3" key="1">
    <citation type="submission" date="2014-09" db="EMBL/GenBank/DDBJ databases">
        <authorList>
            <person name="Magalhaes I.L.F."/>
            <person name="Oliveira U."/>
            <person name="Santos F.R."/>
            <person name="Vidigal T.H.D.A."/>
            <person name="Brescovit A.D."/>
            <person name="Santos A.J."/>
        </authorList>
    </citation>
    <scope>NUCLEOTIDE SEQUENCE</scope>
    <source>
        <tissue evidence="3">Shoot tissue taken approximately 20 cm above the soil surface</tissue>
    </source>
</reference>